<evidence type="ECO:0008006" key="3">
    <source>
        <dbReference type="Google" id="ProtNLM"/>
    </source>
</evidence>
<evidence type="ECO:0000313" key="2">
    <source>
        <dbReference type="Proteomes" id="UP001567537"/>
    </source>
</evidence>
<protein>
    <recommendedName>
        <fullName evidence="3">Butirosin biosynthesis protein H N-terminal domain-containing protein</fullName>
    </recommendedName>
</protein>
<dbReference type="EMBL" id="JAHWZY010000053">
    <property type="protein sequence ID" value="MEZ3182826.1"/>
    <property type="molecule type" value="Genomic_DNA"/>
</dbReference>
<organism evidence="1 2">
    <name type="scientific">Streptomyces pimonensis</name>
    <dbReference type="NCBI Taxonomy" id="2860288"/>
    <lineage>
        <taxon>Bacteria</taxon>
        <taxon>Bacillati</taxon>
        <taxon>Actinomycetota</taxon>
        <taxon>Actinomycetes</taxon>
        <taxon>Kitasatosporales</taxon>
        <taxon>Streptomycetaceae</taxon>
        <taxon>Streptomyces</taxon>
    </lineage>
</organism>
<evidence type="ECO:0000313" key="1">
    <source>
        <dbReference type="EMBL" id="MEZ3182826.1"/>
    </source>
</evidence>
<proteinExistence type="predicted"/>
<keyword evidence="2" id="KW-1185">Reference proteome</keyword>
<reference evidence="1 2" key="1">
    <citation type="journal article" date="2021" name="Res Sq">
        <title>Streptomyces Pimoensis sp. nov., Isolated From the Taklimakan Desert in Xinjiang, China.</title>
        <authorList>
            <person name="Zhang P."/>
            <person name="Luo X."/>
            <person name="Luo X."/>
            <person name="Liu Z."/>
            <person name="Xia Z."/>
            <person name="Wan C."/>
            <person name="zhang L."/>
        </authorList>
    </citation>
    <scope>NUCLEOTIDE SEQUENCE [LARGE SCALE GENOMIC DNA]</scope>
    <source>
        <strain evidence="1 2">TRM75549</strain>
    </source>
</reference>
<name>A0ABV4J7A9_9ACTN</name>
<dbReference type="RefSeq" id="WP_371243900.1">
    <property type="nucleotide sequence ID" value="NZ_JAHWZY010000053.1"/>
</dbReference>
<dbReference type="Proteomes" id="UP001567537">
    <property type="component" value="Unassembled WGS sequence"/>
</dbReference>
<sequence length="351" mass="38584">MSDRTPGGTRPFAFDPATALGWKNIGLDGLGCFMRSVEAVLLQRGHSTDAVARGLAIPLDLIRRGEWYGPMSRFPACMVRWQTAGIGAGRRQWPRVAELVGSGQPVVLMPDGHHWPGDDHEGREHYHHHMVLAHRLDDRGLHILDTDAPAEDGYRRVLPVTDALRQACTRYAVVERIAPPDTRRPQEVAAALVPRSLVPLAEDIAELRAFHGEVWSGARLPLLLAKGMDVWVLGDVQPQLFLLGHALAGAEQPHVADVSRAALAAAGRAQKLGLLLLGLHRFRSEGVYAMAHEEIASLADVLEELLEAMCRHTGTLRPHAQGDGTRLVRRLRGETEWCFGEGRPLPELSFV</sequence>
<gene>
    <name evidence="1" type="ORF">KYY02_30465</name>
</gene>
<accession>A0ABV4J7A9</accession>
<comment type="caution">
    <text evidence="1">The sequence shown here is derived from an EMBL/GenBank/DDBJ whole genome shotgun (WGS) entry which is preliminary data.</text>
</comment>